<feature type="region of interest" description="Disordered" evidence="11">
    <location>
        <begin position="1144"/>
        <end position="1167"/>
    </location>
</feature>
<dbReference type="SMART" id="SM01360">
    <property type="entry name" value="A2M"/>
    <property type="match status" value="1"/>
</dbReference>
<feature type="compositionally biased region" description="Gly residues" evidence="11">
    <location>
        <begin position="2253"/>
        <end position="2267"/>
    </location>
</feature>
<feature type="compositionally biased region" description="Low complexity" evidence="11">
    <location>
        <begin position="2558"/>
        <end position="2580"/>
    </location>
</feature>
<feature type="compositionally biased region" description="Low complexity" evidence="11">
    <location>
        <begin position="2234"/>
        <end position="2252"/>
    </location>
</feature>
<dbReference type="PANTHER" id="PTHR13062">
    <property type="entry name" value="COLLAGENASE"/>
    <property type="match status" value="1"/>
</dbReference>
<dbReference type="PROSITE" id="PS00022">
    <property type="entry name" value="EGF_1"/>
    <property type="match status" value="1"/>
</dbReference>
<dbReference type="EMBL" id="JAEHOD010000022">
    <property type="protein sequence ID" value="KAG2447326.1"/>
    <property type="molecule type" value="Genomic_DNA"/>
</dbReference>
<feature type="region of interest" description="Disordered" evidence="11">
    <location>
        <begin position="1861"/>
        <end position="1892"/>
    </location>
</feature>
<keyword evidence="10" id="KW-0245">EGF-like domain</keyword>
<evidence type="ECO:0000256" key="9">
    <source>
        <dbReference type="ARBA" id="ARBA00023049"/>
    </source>
</evidence>
<reference evidence="14" key="1">
    <citation type="journal article" date="2020" name="bioRxiv">
        <title>Comparative genomics of Chlamydomonas.</title>
        <authorList>
            <person name="Craig R.J."/>
            <person name="Hasan A.R."/>
            <person name="Ness R.W."/>
            <person name="Keightley P.D."/>
        </authorList>
    </citation>
    <scope>NUCLEOTIDE SEQUENCE</scope>
    <source>
        <strain evidence="14">CCAP 11/173</strain>
    </source>
</reference>
<feature type="region of interest" description="Disordered" evidence="11">
    <location>
        <begin position="290"/>
        <end position="312"/>
    </location>
</feature>
<keyword evidence="5" id="KW-0479">Metal-binding</keyword>
<proteinExistence type="predicted"/>
<dbReference type="GO" id="GO:0004866">
    <property type="term" value="F:endopeptidase inhibitor activity"/>
    <property type="evidence" value="ECO:0007669"/>
    <property type="project" value="InterPro"/>
</dbReference>
<dbReference type="Gene3D" id="2.10.25.10">
    <property type="entry name" value="Laminin"/>
    <property type="match status" value="1"/>
</dbReference>
<dbReference type="Pfam" id="PF17973">
    <property type="entry name" value="bMG10"/>
    <property type="match status" value="1"/>
</dbReference>
<keyword evidence="12" id="KW-0472">Membrane</keyword>
<feature type="region of interest" description="Disordered" evidence="11">
    <location>
        <begin position="94"/>
        <end position="125"/>
    </location>
</feature>
<accession>A0A835WH55</accession>
<protein>
    <recommendedName>
        <fullName evidence="13">EGF-like domain-containing protein</fullName>
    </recommendedName>
</protein>
<feature type="region of interest" description="Disordered" evidence="11">
    <location>
        <begin position="796"/>
        <end position="827"/>
    </location>
</feature>
<evidence type="ECO:0000259" key="13">
    <source>
        <dbReference type="PROSITE" id="PS50026"/>
    </source>
</evidence>
<dbReference type="Proteomes" id="UP000613740">
    <property type="component" value="Unassembled WGS sequence"/>
</dbReference>
<keyword evidence="4" id="KW-0645">Protease</keyword>
<dbReference type="OrthoDB" id="543368at2759"/>
<feature type="region of interest" description="Disordered" evidence="11">
    <location>
        <begin position="1"/>
        <end position="50"/>
    </location>
</feature>
<feature type="region of interest" description="Disordered" evidence="11">
    <location>
        <begin position="2234"/>
        <end position="2272"/>
    </location>
</feature>
<feature type="transmembrane region" description="Helical" evidence="12">
    <location>
        <begin position="55"/>
        <end position="75"/>
    </location>
</feature>
<sequence length="3144" mass="316022">MFGSSMQRVSGAATPRRGNGSAGAGAGSSEDPTVTAPDTPPRSPRVGSWRGSGTITVVVTIAAVAGALMLALAAYSEFASRPALYHRPGASHPAHVGAGPFRPHSSSSSSSSGGGGGGGGGASGGSGLTGWVKAHLYSSSSSSSSTGGGSGRGGGGGGGASRAFLAEVLPLRVVLTAPLELARPRDDGSGGGGGAVQVQGRQALTVVFTRPVIALGADFGLSPEQADKMAPFRLLNCPVPGKARWVTTTIYRFDPDLHWPSDLDCELTWNTRLVSYDGVPLQLELVRDGGLPPGVGSSSSSSSSSSGSPIPASVRLATHPNSMWVGGVSSEHAAALTGGLWDPMTGFPDEALPEMPPDGRLRLSFPYPVNLRMLQQELQLFEAGDTLWPGGSSSLPMDVSRCAEPDFTPWRPFLAAAAAAAATAAGGAAATAAGDAAESRLLLLDVNATCAEVKPREPPEPGRRYTLRLPRGARYNALSGPLGRTAEVTFGGLLPFTLPFLDYARQRGGGGGPGPGPGSSSTGPGLDAPAHASRRLDVWLRHGLAEGVEPRDLAAALRVCRLTPPLGEGGVAAVLPQPAALSWGSCAEQLEFGLELVGRGRARLAVPGLVPGGRYRVEVRPAVAAAEEEGGGGGGGGGGVRDGYGQLLQASHAEFYMTHVGFRLIMPYGTSGGGGSGFFITEDEQQPLPLPQPRSGDGSSSNGSSSSSSITAVPLTAWPYALHPPEALSPVAEQQRKRWGGGGGEEWSFMQELHMWAPDLSAARDGAKDDKALVAVLKILQGRMYNVQLKDVLGPPTHTVKVPPELRTRPKWVPGGPGAGGGSDEEAAGRGWRLLELPLELQSMEGGAEEGGAAKAKAAAVARSPVRVVAACCTKYGPTPASAYMQVLLNSSLSLSVVRAAGSSSSSSDGVDGGGGGGGGNTLTAWLLEGTSSATAAEGGGGRGSGGAVKGAAVHFYMSPNWDADPARFASCTTDAEGLCQVVVKPEALQNGGGMQQQLMAVAVAPDGRLALLPAAGWLEAPPPRPRYVASLVADRRVVVAGDSLKVTGFIQQVVGRALRLPTGRLQAVLEVSPPWQPPPQGTGLPLQTTTATTAAMSTTAAVTDGMATRAGVTSATMASGPQGRRQHLAAAVAAAGFAASHPGFAGTGGGSGGGNGQRQQQQGPSRVVVDIDPESGTIHGEIPVPPDARLQPYSILLRLPPGDGRSSSITKIIKPARAGRGSGSTAGFAATAAVGGRTFTVGSATAGEMAGHAGARGVRRVLLQGTERLAGSEPQATQQGTAAAGGAEAAAVLHSGGGTGGGATATAAEVAPAVLPDALTSNANPDANTSSSGSSSGSSSNSSSDEAYDGTAGEYKDDNGGAGGGAGDDGASKLRALGDVDWWEAAASFAFTVADPRPPTAELKVDVPPWAPPNATALRINVTAVSYIGASVDGAEVSLTWRTAKTSDVLKLVTDVSGRAHTVLNLAALPETNRSEPYDSLAVDAEWIGPTRERITQSKQITLADGPARLSLQTSLDTDVPGVAFAVGADLTSNVDGSAITGVAVTATLKPDTTPGPSSAACADTPSCTTTSGAGLDAGCQLALPCVGRFVLQACAEVGDSEGVGAAAVSGAAVGGAADSSRGGKRRVCDVRYLGRNASEWAAAPWSAHRVPEMKLDRDTYAAGEWAQLRLQMPWPGARLLLVWGNEGGVRRTVVGLDPAPSQVAAGDKQQQEQQRPGGDLKPNALALVRFGPLGEECVGGCSLVGVLDVPRASPAVMPLPQQVPTSHLFDPRAPHSHQLGTLHLAVRPPNTLAVSLGVTAPAPAGAGAGAAAGAGGAGGGGGGKGPAVVAVRDVGGEQLVTIEPGSQAEITITVTDAADGTGTTTTATATETTTSKGSITPGSGSGSGSGSGPYHVTVYGVDKSFLDLLPYPLPAPQQEVVLRLAASVAAYGPSAYRLAPGAVQAVFAKLMSRLTGQDPWLPTDTYVGQPQDGGFAPRRFGRFGGGGNPGGGDYPGGGGGPQYAVDANDTEYLSHFYSVATLMPGDGGGGGGGITYSRMRTAGTANMGETLMAADAAGAGGGVAVAAMAAVPQLEMAALPRAAAMTKSAAMAVDDVFAAAPHADGAGPPFSSGQQPAATLPPRSSLDFIVTPLFANAVTDGSGTARFTFTAPPNLGTFVLRAFAASGAAAKYGSGEAKLAVRRALSLTPSVPRFVRVGDKFEAGVVVTVSSAPASVTVNVKVADVLCGAGSGAASSGAGCGGKARASAAKGRGGGGDGGGGGSDGAPGALRLVEGAGAATSAGPEASKTVTFEAGGGLQQEVRFSFSAAAMGRANLTFTAAESAGPSGGGGGGGGHSSSDSLSVDLAVHGQQGDVWVATSFALKALPASDVVQWQEGLALPDAVPGSGGLALTAGVGYFPALVSAYDALMQQEEDRLYPEAPAALQWALLPPLLRTYGQPPPEPAQQAAVAAAYVDLQGLSRQPPVGLVWRNAYPSTRCDTYLNSRALLLVGLRSCASLLLPPPVAAATSTSSTGDATAAANDAAWHVYLHRPLPSCAAFPVTGGSSSSESHDAAAADPKQQQQQQQQSQDRDQGAAAEGQLSATWAAALAQQLVADAEASRQQGYGRLPYGDMGALAWARLALGANWDPRASGASDQVAGDLSLATLVAKTGEKSELDWGLQTRVAVALLMQSLPEAERPRGGTTSLAAVLAELTSSLRVQGRTTYVAAGEGAASAASLDTQALALLLLLRSGATHQLLPKLAAYVADPSGSGSAPMSYWAAPRLSYIDQALVTAALAEYDRAVGSAQPAVNVTAVAGGEVVLRANFRTGGNTRPVTNTTAWHTIFASEKNKLAAAAGARKSDNNASANAATHGTLNLQATGSGEVSVAASLHFIPSALLAFPSYRGLYVEAALQQVDPRTGSPAGGRLAAVPLGSVVALTVQLTTPDDLGAVTLSVMMPGGLEPIDPNVPGASGGGASTSTAIRTMPSGRQYGGGMSSGGFPSSYGGGGMPPAGTCAAGLLADLPWGSYGGWGWMFPVCPAQETRPAVVTFNYWALRAGTSSVVIKAVAASVGEFVVPPIRAWAEAQPELMGMSAASRVRVCADCKAPESAPPAPPPRGCPGDCSGHGLCNLAAGTCLCGSGWEGEDCSARQKARRLRGN</sequence>
<keyword evidence="7" id="KW-0378">Hydrolase</keyword>
<evidence type="ECO:0000256" key="8">
    <source>
        <dbReference type="ARBA" id="ARBA00022833"/>
    </source>
</evidence>
<evidence type="ECO:0000256" key="2">
    <source>
        <dbReference type="ARBA" id="ARBA00004613"/>
    </source>
</evidence>
<comment type="subcellular location">
    <subcellularLocation>
        <location evidence="2">Secreted</location>
    </subcellularLocation>
</comment>
<keyword evidence="9" id="KW-0482">Metalloprotease</keyword>
<evidence type="ECO:0000256" key="3">
    <source>
        <dbReference type="ARBA" id="ARBA00022525"/>
    </source>
</evidence>
<comment type="caution">
    <text evidence="10">Lacks conserved residue(s) required for the propagation of feature annotation.</text>
</comment>
<feature type="region of interest" description="Disordered" evidence="11">
    <location>
        <begin position="1808"/>
        <end position="1827"/>
    </location>
</feature>
<feature type="disulfide bond" evidence="10">
    <location>
        <begin position="3123"/>
        <end position="3132"/>
    </location>
</feature>
<feature type="disulfide bond" evidence="10">
    <location>
        <begin position="3104"/>
        <end position="3114"/>
    </location>
</feature>
<feature type="compositionally biased region" description="Low complexity" evidence="11">
    <location>
        <begin position="1331"/>
        <end position="1345"/>
    </location>
</feature>
<dbReference type="PROSITE" id="PS01186">
    <property type="entry name" value="EGF_2"/>
    <property type="match status" value="1"/>
</dbReference>
<dbReference type="PANTHER" id="PTHR13062:SF12">
    <property type="entry name" value="ALPHA-2-MACROGLOBULIN DOMAIN-CONTAINING PROTEIN"/>
    <property type="match status" value="1"/>
</dbReference>
<evidence type="ECO:0000256" key="4">
    <source>
        <dbReference type="ARBA" id="ARBA00022670"/>
    </source>
</evidence>
<keyword evidence="12" id="KW-1133">Transmembrane helix</keyword>
<evidence type="ECO:0000256" key="1">
    <source>
        <dbReference type="ARBA" id="ARBA00001947"/>
    </source>
</evidence>
<evidence type="ECO:0000313" key="15">
    <source>
        <dbReference type="Proteomes" id="UP000613740"/>
    </source>
</evidence>
<feature type="compositionally biased region" description="Low complexity" evidence="11">
    <location>
        <begin position="1861"/>
        <end position="1884"/>
    </location>
</feature>
<gene>
    <name evidence="14" type="ORF">HYH02_007655</name>
</gene>
<keyword evidence="8" id="KW-0862">Zinc</keyword>
<feature type="region of interest" description="Disordered" evidence="11">
    <location>
        <begin position="1319"/>
        <end position="1368"/>
    </location>
</feature>
<dbReference type="PROSITE" id="PS50026">
    <property type="entry name" value="EGF_3"/>
    <property type="match status" value="1"/>
</dbReference>
<dbReference type="InterPro" id="IPR041246">
    <property type="entry name" value="Bact_MG10"/>
</dbReference>
<feature type="compositionally biased region" description="Gly residues" evidence="11">
    <location>
        <begin position="112"/>
        <end position="125"/>
    </location>
</feature>
<evidence type="ECO:0000256" key="5">
    <source>
        <dbReference type="ARBA" id="ARBA00022723"/>
    </source>
</evidence>
<feature type="domain" description="EGF-like" evidence="13">
    <location>
        <begin position="3100"/>
        <end position="3133"/>
    </location>
</feature>
<evidence type="ECO:0000256" key="7">
    <source>
        <dbReference type="ARBA" id="ARBA00022801"/>
    </source>
</evidence>
<evidence type="ECO:0000256" key="11">
    <source>
        <dbReference type="SAM" id="MobiDB-lite"/>
    </source>
</evidence>
<feature type="compositionally biased region" description="Low complexity" evidence="11">
    <location>
        <begin position="296"/>
        <end position="308"/>
    </location>
</feature>
<feature type="compositionally biased region" description="Gly residues" evidence="11">
    <location>
        <begin position="1146"/>
        <end position="1157"/>
    </location>
</feature>
<evidence type="ECO:0000256" key="12">
    <source>
        <dbReference type="SAM" id="Phobius"/>
    </source>
</evidence>
<dbReference type="GO" id="GO:0005576">
    <property type="term" value="C:extracellular region"/>
    <property type="evidence" value="ECO:0007669"/>
    <property type="project" value="UniProtKB-SubCell"/>
</dbReference>
<comment type="caution">
    <text evidence="14">The sequence shown here is derived from an EMBL/GenBank/DDBJ whole genome shotgun (WGS) entry which is preliminary data.</text>
</comment>
<keyword evidence="12" id="KW-0812">Transmembrane</keyword>
<comment type="cofactor">
    <cofactor evidence="1">
        <name>Zn(2+)</name>
        <dbReference type="ChEBI" id="CHEBI:29105"/>
    </cofactor>
</comment>
<dbReference type="InterPro" id="IPR001599">
    <property type="entry name" value="Macroglobln_a2"/>
</dbReference>
<dbReference type="GO" id="GO:0046872">
    <property type="term" value="F:metal ion binding"/>
    <property type="evidence" value="ECO:0007669"/>
    <property type="project" value="UniProtKB-KW"/>
</dbReference>
<keyword evidence="3" id="KW-0964">Secreted</keyword>
<feature type="region of interest" description="Disordered" evidence="11">
    <location>
        <begin position="505"/>
        <end position="529"/>
    </location>
</feature>
<feature type="region of interest" description="Disordered" evidence="11">
    <location>
        <begin position="2543"/>
        <end position="2580"/>
    </location>
</feature>
<dbReference type="Pfam" id="PF00207">
    <property type="entry name" value="A2M"/>
    <property type="match status" value="1"/>
</dbReference>
<dbReference type="Pfam" id="PF23106">
    <property type="entry name" value="EGF_Teneurin"/>
    <property type="match status" value="1"/>
</dbReference>
<feature type="compositionally biased region" description="Low complexity" evidence="11">
    <location>
        <begin position="693"/>
        <end position="709"/>
    </location>
</feature>
<evidence type="ECO:0000256" key="6">
    <source>
        <dbReference type="ARBA" id="ARBA00022729"/>
    </source>
</evidence>
<name>A0A835WH55_9CHLO</name>
<feature type="region of interest" description="Disordered" evidence="11">
    <location>
        <begin position="676"/>
        <end position="710"/>
    </location>
</feature>
<dbReference type="GO" id="GO:0006508">
    <property type="term" value="P:proteolysis"/>
    <property type="evidence" value="ECO:0007669"/>
    <property type="project" value="UniProtKB-KW"/>
</dbReference>
<dbReference type="GO" id="GO:0008237">
    <property type="term" value="F:metallopeptidase activity"/>
    <property type="evidence" value="ECO:0007669"/>
    <property type="project" value="UniProtKB-KW"/>
</dbReference>
<feature type="region of interest" description="Disordered" evidence="11">
    <location>
        <begin position="1702"/>
        <end position="1722"/>
    </location>
</feature>
<keyword evidence="6" id="KW-0732">Signal</keyword>
<organism evidence="14 15">
    <name type="scientific">Chlamydomonas schloesseri</name>
    <dbReference type="NCBI Taxonomy" id="2026947"/>
    <lineage>
        <taxon>Eukaryota</taxon>
        <taxon>Viridiplantae</taxon>
        <taxon>Chlorophyta</taxon>
        <taxon>core chlorophytes</taxon>
        <taxon>Chlorophyceae</taxon>
        <taxon>CS clade</taxon>
        <taxon>Chlamydomonadales</taxon>
        <taxon>Chlamydomonadaceae</taxon>
        <taxon>Chlamydomonas</taxon>
    </lineage>
</organism>
<keyword evidence="15" id="KW-1185">Reference proteome</keyword>
<keyword evidence="10" id="KW-1015">Disulfide bond</keyword>
<feature type="compositionally biased region" description="Polar residues" evidence="11">
    <location>
        <begin position="1320"/>
        <end position="1330"/>
    </location>
</feature>
<evidence type="ECO:0000313" key="14">
    <source>
        <dbReference type="EMBL" id="KAG2447326.1"/>
    </source>
</evidence>
<dbReference type="InterPro" id="IPR000742">
    <property type="entry name" value="EGF"/>
</dbReference>
<evidence type="ECO:0000256" key="10">
    <source>
        <dbReference type="PROSITE-ProRule" id="PRU00076"/>
    </source>
</evidence>